<evidence type="ECO:0000256" key="1">
    <source>
        <dbReference type="SAM" id="Phobius"/>
    </source>
</evidence>
<sequence length="268" mass="29680">MIHISTTTTTTAINATNIIRIAVHHFILNPVSLAKFSRTLRQGLGETSNEALNARRCCVFKIVRGRLGPRRPSIFGCIRLDTGKRREILKREEQRFQKSSLMNIRKLHPKNVCCNRPKCYEQEPHDNGDNAVVMDAELVDEQEAESDDNDDSLLDDREADVTDAGDNGHIVSIVVVLVPAVIRLAEHAKGFKACWCCRCNESCANVDTQEVVDDDAADAGDNEDDGGGSGSQGFVVDLFPFVLLLLLLLPMLLWLLQLPLTSVDVDIL</sequence>
<reference evidence="2" key="2">
    <citation type="submission" date="2020-05" db="UniProtKB">
        <authorList>
            <consortium name="EnsemblMetazoa"/>
        </authorList>
    </citation>
    <scope>IDENTIFICATION</scope>
    <source>
        <strain evidence="2">IAEA</strain>
    </source>
</reference>
<dbReference type="EnsemblMetazoa" id="GPPI043608-RA">
    <property type="protein sequence ID" value="GPPI043608-PA"/>
    <property type="gene ID" value="GPPI043608"/>
</dbReference>
<organism evidence="2 3">
    <name type="scientific">Glossina palpalis gambiensis</name>
    <dbReference type="NCBI Taxonomy" id="67801"/>
    <lineage>
        <taxon>Eukaryota</taxon>
        <taxon>Metazoa</taxon>
        <taxon>Ecdysozoa</taxon>
        <taxon>Arthropoda</taxon>
        <taxon>Hexapoda</taxon>
        <taxon>Insecta</taxon>
        <taxon>Pterygota</taxon>
        <taxon>Neoptera</taxon>
        <taxon>Endopterygota</taxon>
        <taxon>Diptera</taxon>
        <taxon>Brachycera</taxon>
        <taxon>Muscomorpha</taxon>
        <taxon>Hippoboscoidea</taxon>
        <taxon>Glossinidae</taxon>
        <taxon>Glossina</taxon>
    </lineage>
</organism>
<dbReference type="AlphaFoldDB" id="A0A1B0BXP0"/>
<accession>A0A1B0BXP0</accession>
<dbReference type="Proteomes" id="UP000092460">
    <property type="component" value="Unassembled WGS sequence"/>
</dbReference>
<keyword evidence="1" id="KW-1133">Transmembrane helix</keyword>
<protein>
    <submittedName>
        <fullName evidence="2">Uncharacterized protein</fullName>
    </submittedName>
</protein>
<name>A0A1B0BXP0_9MUSC</name>
<keyword evidence="3" id="KW-1185">Reference proteome</keyword>
<proteinExistence type="predicted"/>
<keyword evidence="1" id="KW-0812">Transmembrane</keyword>
<keyword evidence="1" id="KW-0472">Membrane</keyword>
<feature type="transmembrane region" description="Helical" evidence="1">
    <location>
        <begin position="238"/>
        <end position="256"/>
    </location>
</feature>
<dbReference type="VEuPathDB" id="VectorBase:GPPI043608"/>
<evidence type="ECO:0000313" key="2">
    <source>
        <dbReference type="EnsemblMetazoa" id="GPPI043608-PA"/>
    </source>
</evidence>
<reference evidence="3" key="1">
    <citation type="submission" date="2015-01" db="EMBL/GenBank/DDBJ databases">
        <authorList>
            <person name="Aksoy S."/>
            <person name="Warren W."/>
            <person name="Wilson R.K."/>
        </authorList>
    </citation>
    <scope>NUCLEOTIDE SEQUENCE [LARGE SCALE GENOMIC DNA]</scope>
    <source>
        <strain evidence="3">IAEA</strain>
    </source>
</reference>
<dbReference type="EMBL" id="JXJN01022289">
    <property type="status" value="NOT_ANNOTATED_CDS"/>
    <property type="molecule type" value="Genomic_DNA"/>
</dbReference>
<evidence type="ECO:0000313" key="3">
    <source>
        <dbReference type="Proteomes" id="UP000092460"/>
    </source>
</evidence>